<organism evidence="1 3">
    <name type="scientific">Trichuris suis</name>
    <name type="common">pig whipworm</name>
    <dbReference type="NCBI Taxonomy" id="68888"/>
    <lineage>
        <taxon>Eukaryota</taxon>
        <taxon>Metazoa</taxon>
        <taxon>Ecdysozoa</taxon>
        <taxon>Nematoda</taxon>
        <taxon>Enoplea</taxon>
        <taxon>Dorylaimia</taxon>
        <taxon>Trichinellida</taxon>
        <taxon>Trichuridae</taxon>
        <taxon>Trichuris</taxon>
    </lineage>
</organism>
<accession>A0A085M402</accession>
<dbReference type="Proteomes" id="UP000030758">
    <property type="component" value="Unassembled WGS sequence"/>
</dbReference>
<dbReference type="Proteomes" id="UP000030764">
    <property type="component" value="Unassembled WGS sequence"/>
</dbReference>
<dbReference type="AlphaFoldDB" id="A0A085M402"/>
<evidence type="ECO:0000313" key="2">
    <source>
        <dbReference type="EMBL" id="KFD63347.1"/>
    </source>
</evidence>
<name>A0A085M402_9BILA</name>
<evidence type="ECO:0000313" key="1">
    <source>
        <dbReference type="EMBL" id="KFD51948.1"/>
    </source>
</evidence>
<proteinExistence type="predicted"/>
<dbReference type="EMBL" id="KL363234">
    <property type="protein sequence ID" value="KFD51948.1"/>
    <property type="molecule type" value="Genomic_DNA"/>
</dbReference>
<sequence length="109" mass="12487">MLRINCGSDRLVLWKQFEMYNTLTIPPDGEHSLSLMQFRRRSRGWILTKTQSLPPLFHGDVKAPSFVICDDLAEERAISGHSLTVSSEERTCGRNAPDFVTLTQLMWHP</sequence>
<reference evidence="1 3" key="1">
    <citation type="journal article" date="2014" name="Nat. Genet.">
        <title>Genome and transcriptome of the porcine whipworm Trichuris suis.</title>
        <authorList>
            <person name="Jex A.R."/>
            <person name="Nejsum P."/>
            <person name="Schwarz E.M."/>
            <person name="Hu L."/>
            <person name="Young N.D."/>
            <person name="Hall R.S."/>
            <person name="Korhonen P.K."/>
            <person name="Liao S."/>
            <person name="Thamsborg S."/>
            <person name="Xia J."/>
            <person name="Xu P."/>
            <person name="Wang S."/>
            <person name="Scheerlinck J.P."/>
            <person name="Hofmann A."/>
            <person name="Sternberg P.W."/>
            <person name="Wang J."/>
            <person name="Gasser R.B."/>
        </authorList>
    </citation>
    <scope>NUCLEOTIDE SEQUENCE [LARGE SCALE GENOMIC DNA]</scope>
    <source>
        <strain evidence="2">DCEP-RM93F</strain>
        <strain evidence="1">DCEP-RM93M</strain>
    </source>
</reference>
<dbReference type="EMBL" id="KL367576">
    <property type="protein sequence ID" value="KFD63347.1"/>
    <property type="molecule type" value="Genomic_DNA"/>
</dbReference>
<gene>
    <name evidence="1" type="ORF">M513_07277</name>
    <name evidence="2" type="ORF">M514_07277</name>
</gene>
<protein>
    <submittedName>
        <fullName evidence="1">Uncharacterized protein</fullName>
    </submittedName>
</protein>
<keyword evidence="3" id="KW-1185">Reference proteome</keyword>
<evidence type="ECO:0000313" key="3">
    <source>
        <dbReference type="Proteomes" id="UP000030764"/>
    </source>
</evidence>